<evidence type="ECO:0000313" key="1">
    <source>
        <dbReference type="EMBL" id="ORM74172.1"/>
    </source>
</evidence>
<gene>
    <name evidence="1" type="ORF">HA48_05445</name>
</gene>
<protein>
    <recommendedName>
        <fullName evidence="3">NIPSNAP domain-containing protein</fullName>
    </recommendedName>
</protein>
<evidence type="ECO:0000313" key="2">
    <source>
        <dbReference type="Proteomes" id="UP000193104"/>
    </source>
</evidence>
<comment type="caution">
    <text evidence="1">The sequence shown here is derived from an EMBL/GenBank/DDBJ whole genome shotgun (WGS) entry which is preliminary data.</text>
</comment>
<sequence length="261" mass="29765">MSSSVYSFFYIAIDTEAGVTHQQFEAFVREKGVNLPCYPGWRWTLFRGLRGERVDQYLMLFEMKDAAQRARFMQDDGELTAEATRFWQQHPEADALLAGWRQLATFAHRPTLFTHFTLLAENTLSTVVPGPRFDARNGTARILGTHYLALKPGVQPQTFERFIAENAGRIVDYPGWKFHLLKGHSGNRLDGYVVMMEIESEAALNVFYPQPDIATDSAADFARAHRDTKQMYEEWKQLASFSGSPQLYTDYIAVAEAGECR</sequence>
<dbReference type="RefSeq" id="WP_128600137.1">
    <property type="nucleotide sequence ID" value="NZ_MLFS01000010.1"/>
</dbReference>
<dbReference type="AlphaFoldDB" id="A0A1X1DBX7"/>
<dbReference type="OrthoDB" id="4035381at2"/>
<organism evidence="1 2">
    <name type="scientific">Pantoea wallisii</name>
    <dbReference type="NCBI Taxonomy" id="1076551"/>
    <lineage>
        <taxon>Bacteria</taxon>
        <taxon>Pseudomonadati</taxon>
        <taxon>Pseudomonadota</taxon>
        <taxon>Gammaproteobacteria</taxon>
        <taxon>Enterobacterales</taxon>
        <taxon>Erwiniaceae</taxon>
        <taxon>Pantoea</taxon>
    </lineage>
</organism>
<reference evidence="1 2" key="1">
    <citation type="journal article" date="2017" name="Antonie Van Leeuwenhoek">
        <title>Phylogenomic resolution of the bacterial genus Pantoea and its relationship with Erwinia and Tatumella.</title>
        <authorList>
            <person name="Palmer M."/>
            <person name="Steenkamp E.T."/>
            <person name="Coetzee M.P."/>
            <person name="Chan W.Y."/>
            <person name="van Zyl E."/>
            <person name="De Maayer P."/>
            <person name="Coutinho T.A."/>
            <person name="Blom J."/>
            <person name="Smits T.H."/>
            <person name="Duffy B."/>
            <person name="Venter S.N."/>
        </authorList>
    </citation>
    <scope>NUCLEOTIDE SEQUENCE [LARGE SCALE GENOMIC DNA]</scope>
    <source>
        <strain evidence="1 2">LMG 26277</strain>
    </source>
</reference>
<proteinExistence type="predicted"/>
<dbReference type="Proteomes" id="UP000193104">
    <property type="component" value="Unassembled WGS sequence"/>
</dbReference>
<accession>A0A1X1DBX7</accession>
<name>A0A1X1DBX7_9GAMM</name>
<dbReference type="EMBL" id="MLFS01000010">
    <property type="protein sequence ID" value="ORM74172.1"/>
    <property type="molecule type" value="Genomic_DNA"/>
</dbReference>
<keyword evidence="2" id="KW-1185">Reference proteome</keyword>
<evidence type="ECO:0008006" key="3">
    <source>
        <dbReference type="Google" id="ProtNLM"/>
    </source>
</evidence>